<dbReference type="InterPro" id="IPR039634">
    <property type="entry name" value="Bul1-like"/>
</dbReference>
<feature type="region of interest" description="Disordered" evidence="1">
    <location>
        <begin position="306"/>
        <end position="332"/>
    </location>
</feature>
<comment type="caution">
    <text evidence="3">The sequence shown here is derived from an EMBL/GenBank/DDBJ whole genome shotgun (WGS) entry which is preliminary data.</text>
</comment>
<evidence type="ECO:0000313" key="4">
    <source>
        <dbReference type="Proteomes" id="UP001397290"/>
    </source>
</evidence>
<organism evidence="3 4">
    <name type="scientific">Beauveria asiatica</name>
    <dbReference type="NCBI Taxonomy" id="1069075"/>
    <lineage>
        <taxon>Eukaryota</taxon>
        <taxon>Fungi</taxon>
        <taxon>Dikarya</taxon>
        <taxon>Ascomycota</taxon>
        <taxon>Pezizomycotina</taxon>
        <taxon>Sordariomycetes</taxon>
        <taxon>Hypocreomycetidae</taxon>
        <taxon>Hypocreales</taxon>
        <taxon>Cordycipitaceae</taxon>
        <taxon>Beauveria</taxon>
    </lineage>
</organism>
<keyword evidence="4" id="KW-1185">Reference proteome</keyword>
<dbReference type="Gene3D" id="2.60.40.640">
    <property type="match status" value="1"/>
</dbReference>
<accession>A0AAW0RP89</accession>
<evidence type="ECO:0000259" key="2">
    <source>
        <dbReference type="Pfam" id="PF04426"/>
    </source>
</evidence>
<dbReference type="PANTHER" id="PTHR31904:SF1">
    <property type="entry name" value="BYPASS OF STOP CODON PROTEIN 5-RELATED"/>
    <property type="match status" value="1"/>
</dbReference>
<dbReference type="AlphaFoldDB" id="A0AAW0RP89"/>
<feature type="domain" description="Bul1 C-terminal" evidence="2">
    <location>
        <begin position="407"/>
        <end position="482"/>
    </location>
</feature>
<reference evidence="3 4" key="1">
    <citation type="submission" date="2020-02" db="EMBL/GenBank/DDBJ databases">
        <title>Comparative genomics of the hypocrealean fungal genus Beauvera.</title>
        <authorList>
            <person name="Showalter D.N."/>
            <person name="Bushley K.E."/>
            <person name="Rehner S.A."/>
        </authorList>
    </citation>
    <scope>NUCLEOTIDE SEQUENCE [LARGE SCALE GENOMIC DNA]</scope>
    <source>
        <strain evidence="3 4">ARSEF4384</strain>
    </source>
</reference>
<proteinExistence type="predicted"/>
<dbReference type="InterPro" id="IPR014752">
    <property type="entry name" value="Arrestin-like_C"/>
</dbReference>
<feature type="compositionally biased region" description="Low complexity" evidence="1">
    <location>
        <begin position="315"/>
        <end position="327"/>
    </location>
</feature>
<gene>
    <name evidence="3" type="ORF">G3M48_006403</name>
</gene>
<protein>
    <recommendedName>
        <fullName evidence="2">Bul1 C-terminal domain-containing protein</fullName>
    </recommendedName>
</protein>
<evidence type="ECO:0000256" key="1">
    <source>
        <dbReference type="SAM" id="MobiDB-lite"/>
    </source>
</evidence>
<evidence type="ECO:0000313" key="3">
    <source>
        <dbReference type="EMBL" id="KAK8144039.1"/>
    </source>
</evidence>
<sequence length="539" mass="58797">MRLSDKARAAVAAPNVRSRAHRGRSGADARIDIDITNHYAAKIYTTGDSITGAAVIRVPRDTPFDRVVVQFAGVAATRNYMMPEIDQVLHHFLLLDMPPVSKTTTTNPTTTTTTTTPPLLLPSDRILRPGRTYTLPFHFVVPERLPLGACSHRCEHPSVREHHLRLPPSTRAWGDRDDASPETARVQYCVSASVLQRSVFAPPEQQQPVSVLRGYHQVNLLPVHAEDAPLDVGRGGGGGAGGDKGQEYKLTNSKVLRKSLLSRKIGTVTVEAAQPCAVVISSDARQVSRTRIALKLAFFPAAAARKEGSGGVGGSSTSSSPSSSSSSFPGAADSEEALLPTVHSITAKLIAKTYYNTSHMGAFPDRERRNELTLGASMYYTDTGRATDVQFDRDEGWQRVVMVQHKNQAADDDHHHHHHHHDQQSSAWAMTLDARLQLPLDRKKILLPTFHSCLLSRTYTLRLALSVGPGRVTIALSVPLQVIVEPGVAGTVPRPPPDAVSGRLGMDAALPRYKDHLFMQRRYDDDINTLIPPGISIIM</sequence>
<dbReference type="Pfam" id="PF04426">
    <property type="entry name" value="Bul1_C"/>
    <property type="match status" value="1"/>
</dbReference>
<feature type="region of interest" description="Disordered" evidence="1">
    <location>
        <begin position="1"/>
        <end position="25"/>
    </location>
</feature>
<name>A0AAW0RP89_9HYPO</name>
<dbReference type="InterPro" id="IPR022794">
    <property type="entry name" value="Bul1_C"/>
</dbReference>
<dbReference type="PANTHER" id="PTHR31904">
    <property type="entry name" value="BYPASS OF STOP CODON PROTEIN 5-RELATED"/>
    <property type="match status" value="1"/>
</dbReference>
<dbReference type="Proteomes" id="UP001397290">
    <property type="component" value="Unassembled WGS sequence"/>
</dbReference>
<dbReference type="EMBL" id="JAAHCF010000435">
    <property type="protein sequence ID" value="KAK8144039.1"/>
    <property type="molecule type" value="Genomic_DNA"/>
</dbReference>